<evidence type="ECO:0000313" key="3">
    <source>
        <dbReference type="Proteomes" id="UP000807825"/>
    </source>
</evidence>
<protein>
    <submittedName>
        <fullName evidence="2">Uncharacterized protein</fullName>
    </submittedName>
</protein>
<dbReference type="Proteomes" id="UP000807825">
    <property type="component" value="Unassembled WGS sequence"/>
</dbReference>
<name>A0A9D6Z2W1_9BACT</name>
<gene>
    <name evidence="2" type="ORF">HY912_06850</name>
</gene>
<keyword evidence="1" id="KW-0732">Signal</keyword>
<sequence>MSGCGACTSRRMRFAIVLAILAATICPDVSIGAGTPVPGYLGWTSLDSGGSTWYFYNDYGRFSFNNSTSKWYAYDQFSKQWQTLSSTGASGSYLFDGALHDMRNGWNYLYSTPLQTGNWARTDNGAARLGYDYSSGRWYQFDPYGGSWRTLSGSARSGYFLGNGALNDLGNGWKFVYSYSGDTGNWARSDTGAARFGYTYSSGQWWGYRTGWTRLGNLGNSSSFMGDGAFHTVSSTWAFSYNSSTDAGTWRNQSDGSDRFRYSFGAGQWYSTSAYDAGSWNAVGAAGVSSVFLGDGAWHGLNNGWSYVYNSAGDYALWRYGANQRFQYSYRDGQWFNTGAYDAGSWNAISGPDRSSSFVGDGVWHDVSQAGGDAWWYRYSSAADEGFWSKSDGGPDRFSYKYASGAWFDYPSFGTGYQVGASGLGAAFIGNGAWKDLYNGWRYKYAYGANDGFWATPLTGLSRLSYGYDTGQWYHHDSLGRYTLGQGSQAASVFLGDGLRHNITLAGGDSWWFKYNKGEDKAAWFKSATGNTRFAYSYSTGDWGDYPVFGSTYNLGVEGRSANFIGDGNRHDLGNGWWYAFAYGTDVASWAQTDTSPTRFSYAYNTGKWYHHDGSTDYALGSGQKNAAIFIGNGGIHDVYVYGNTRWLYQYLYASDTSTWALPDTGSTRFSYRYGSGEWLHHDSTGGYLMGSGAPDVLADTAFHSISVNGNEWMYRHDYDYDTEYWREPTTGTERFRYAFGTSRWYQGGYQLGPDGTSVSELMLDGSSHSVGTSDPWWFTYDYGADTGSWAKGQLDPARFSYNYLAATWTDHAPSGSYQLGIAGLNSSFLGDGYDHTVGNGWNYAYTYGSDEATWKRGSTRIFSYDYDGRQWYQWDSYANRYELGSDNWAASDFIGDGNRHDVTLAGGDTWWYSFDSTYTLGRWFRSDTDADKRFDYGYGTAAWRHFGPHSPSGVVLRTGVSADFFGNEQYHGMTTTDPWSYAYDYDNDRALFSRDGGTTMRFAYNYTPGTWMDNAPSGEYQMGAAGLDANFRGDGTARSLGNGWNYLYQYNPEEGLWKRAWDNRTIFSYAYGAGQWYHHDNSNRYALGEDNWAASEFMGDGNRHNVTVGTGNTWWYSYDSVNTLGNWFRSDSDTDKRFGYLYATDVWLHFGPFSSNLVGLRAGVGAGVFFGDELYHGMTTSSPWSYAYDYEDDLGFFSKDGGTSVRFTYNYTPGTWMDNAPSGEYQLGAAGLDAWFRGDGVSRSVGNGWNYVFQYNPEEGLWKRPSDDRTIFSYVYGTGQWYHQPGSSSRHALGEANWAASVFIGDGNRRNITVGTGDTWWYRYDSGTSASYWFRSDNDSDKRFGYVYDATYGTWSHFGPHSPSGGPLSSGFVIGFMGDGLSHSVQNVLDYRYNYTLDEGLWRHNSSYVDRFVYEYDQGQWSHNYNSVRYPLGLAGAAVSEAFWDGSEHLLSIAGDNWYYRYDGGNSRAIYRYDGTSGSQFVYTYGSYGDTGTWGFYESGYVRNFTNTGRAPDVFFGDGAYHDTYSGGAYIRVKYDKSTNRLLVDKTSANSAGLFGWLYYDYASQKWWDYYVTNDSYHLMNGWFLSNFYGSYLLFTKTGVPGSYSFGFSLDPLGNYSDAAYRDYNYGTGMWLLPDEAGAPDLYRP</sequence>
<dbReference type="EMBL" id="JACRDE010000190">
    <property type="protein sequence ID" value="MBI5249195.1"/>
    <property type="molecule type" value="Genomic_DNA"/>
</dbReference>
<feature type="signal peptide" evidence="1">
    <location>
        <begin position="1"/>
        <end position="22"/>
    </location>
</feature>
<reference evidence="2" key="1">
    <citation type="submission" date="2020-07" db="EMBL/GenBank/DDBJ databases">
        <title>Huge and variable diversity of episymbiotic CPR bacteria and DPANN archaea in groundwater ecosystems.</title>
        <authorList>
            <person name="He C.Y."/>
            <person name="Keren R."/>
            <person name="Whittaker M."/>
            <person name="Farag I.F."/>
            <person name="Doudna J."/>
            <person name="Cate J.H.D."/>
            <person name="Banfield J.F."/>
        </authorList>
    </citation>
    <scope>NUCLEOTIDE SEQUENCE</scope>
    <source>
        <strain evidence="2">NC_groundwater_1664_Pr3_B-0.1um_52_9</strain>
    </source>
</reference>
<feature type="chain" id="PRO_5038782341" evidence="1">
    <location>
        <begin position="23"/>
        <end position="1646"/>
    </location>
</feature>
<proteinExistence type="predicted"/>
<evidence type="ECO:0000313" key="2">
    <source>
        <dbReference type="EMBL" id="MBI5249195.1"/>
    </source>
</evidence>
<accession>A0A9D6Z2W1</accession>
<evidence type="ECO:0000256" key="1">
    <source>
        <dbReference type="SAM" id="SignalP"/>
    </source>
</evidence>
<organism evidence="2 3">
    <name type="scientific">Desulfomonile tiedjei</name>
    <dbReference type="NCBI Taxonomy" id="2358"/>
    <lineage>
        <taxon>Bacteria</taxon>
        <taxon>Pseudomonadati</taxon>
        <taxon>Thermodesulfobacteriota</taxon>
        <taxon>Desulfomonilia</taxon>
        <taxon>Desulfomonilales</taxon>
        <taxon>Desulfomonilaceae</taxon>
        <taxon>Desulfomonile</taxon>
    </lineage>
</organism>
<comment type="caution">
    <text evidence="2">The sequence shown here is derived from an EMBL/GenBank/DDBJ whole genome shotgun (WGS) entry which is preliminary data.</text>
</comment>